<dbReference type="RefSeq" id="WP_343755877.1">
    <property type="nucleotide sequence ID" value="NZ_BAAADB010000004.1"/>
</dbReference>
<reference evidence="3" key="1">
    <citation type="journal article" date="2019" name="Int. J. Syst. Evol. Microbiol.">
        <title>The Global Catalogue of Microorganisms (GCM) 10K type strain sequencing project: providing services to taxonomists for standard genome sequencing and annotation.</title>
        <authorList>
            <consortium name="The Broad Institute Genomics Platform"/>
            <consortium name="The Broad Institute Genome Sequencing Center for Infectious Disease"/>
            <person name="Wu L."/>
            <person name="Ma J."/>
        </authorList>
    </citation>
    <scope>NUCLEOTIDE SEQUENCE [LARGE SCALE GENOMIC DNA]</scope>
    <source>
        <strain evidence="3">JCM 14368</strain>
    </source>
</reference>
<evidence type="ECO:0000256" key="1">
    <source>
        <dbReference type="SAM" id="MobiDB-lite"/>
    </source>
</evidence>
<feature type="compositionally biased region" description="Low complexity" evidence="1">
    <location>
        <begin position="27"/>
        <end position="38"/>
    </location>
</feature>
<evidence type="ECO:0000313" key="2">
    <source>
        <dbReference type="EMBL" id="GAA0501209.1"/>
    </source>
</evidence>
<evidence type="ECO:0000313" key="3">
    <source>
        <dbReference type="Proteomes" id="UP001500191"/>
    </source>
</evidence>
<dbReference type="Proteomes" id="UP001500191">
    <property type="component" value="Unassembled WGS sequence"/>
</dbReference>
<organism evidence="2 3">
    <name type="scientific">Deinococcus depolymerans</name>
    <dbReference type="NCBI Taxonomy" id="392408"/>
    <lineage>
        <taxon>Bacteria</taxon>
        <taxon>Thermotogati</taxon>
        <taxon>Deinococcota</taxon>
        <taxon>Deinococci</taxon>
        <taxon>Deinococcales</taxon>
        <taxon>Deinococcaceae</taxon>
        <taxon>Deinococcus</taxon>
    </lineage>
</organism>
<dbReference type="EMBL" id="BAAADB010000004">
    <property type="protein sequence ID" value="GAA0501209.1"/>
    <property type="molecule type" value="Genomic_DNA"/>
</dbReference>
<sequence>MTDQTPKRRGRPPRVRPEETPTPAAPAPARASRSKAAPVLPEPTFVPERLTVHAGLTLLEVQDPADLDALLSDARLNPHVAERLAPTFALLRPGTDAAALDALRRAGHTPRVNGGQP</sequence>
<proteinExistence type="predicted"/>
<keyword evidence="3" id="KW-1185">Reference proteome</keyword>
<name>A0ABP3LLE0_9DEIO</name>
<feature type="region of interest" description="Disordered" evidence="1">
    <location>
        <begin position="1"/>
        <end position="42"/>
    </location>
</feature>
<accession>A0ABP3LLE0</accession>
<protein>
    <submittedName>
        <fullName evidence="2">Uncharacterized protein</fullName>
    </submittedName>
</protein>
<comment type="caution">
    <text evidence="2">The sequence shown here is derived from an EMBL/GenBank/DDBJ whole genome shotgun (WGS) entry which is preliminary data.</text>
</comment>
<gene>
    <name evidence="2" type="ORF">GCM10008937_05810</name>
</gene>